<evidence type="ECO:0000256" key="2">
    <source>
        <dbReference type="ARBA" id="ARBA00022490"/>
    </source>
</evidence>
<name>A0A518HD36_9BACT</name>
<dbReference type="Gene3D" id="3.40.50.620">
    <property type="entry name" value="HUPs"/>
    <property type="match status" value="1"/>
</dbReference>
<feature type="domain" description="Lysidine-tRNA(Ile) synthetase C-terminal" evidence="9">
    <location>
        <begin position="394"/>
        <end position="467"/>
    </location>
</feature>
<protein>
    <recommendedName>
        <fullName evidence="8">tRNA(Ile)-lysidine synthase</fullName>
        <ecNumber evidence="8">6.3.4.19</ecNumber>
    </recommendedName>
    <alternativeName>
        <fullName evidence="8">tRNA(Ile)-2-lysyl-cytidine synthase</fullName>
    </alternativeName>
    <alternativeName>
        <fullName evidence="8">tRNA(Ile)-lysidine synthetase</fullName>
    </alternativeName>
</protein>
<feature type="binding site" evidence="8">
    <location>
        <begin position="38"/>
        <end position="43"/>
    </location>
    <ligand>
        <name>ATP</name>
        <dbReference type="ChEBI" id="CHEBI:30616"/>
    </ligand>
</feature>
<dbReference type="NCBIfam" id="TIGR02432">
    <property type="entry name" value="lysidine_TilS_N"/>
    <property type="match status" value="1"/>
</dbReference>
<evidence type="ECO:0000256" key="1">
    <source>
        <dbReference type="ARBA" id="ARBA00004496"/>
    </source>
</evidence>
<dbReference type="GO" id="GO:0006400">
    <property type="term" value="P:tRNA modification"/>
    <property type="evidence" value="ECO:0007669"/>
    <property type="project" value="UniProtKB-UniRule"/>
</dbReference>
<dbReference type="AlphaFoldDB" id="A0A518HD36"/>
<keyword evidence="6 8" id="KW-0067">ATP-binding</keyword>
<dbReference type="PANTHER" id="PTHR43033:SF1">
    <property type="entry name" value="TRNA(ILE)-LYSIDINE SYNTHASE-RELATED"/>
    <property type="match status" value="1"/>
</dbReference>
<dbReference type="CDD" id="cd01992">
    <property type="entry name" value="TilS_N"/>
    <property type="match status" value="1"/>
</dbReference>
<dbReference type="OrthoDB" id="9807403at2"/>
<comment type="catalytic activity">
    <reaction evidence="7 8">
        <text>cytidine(34) in tRNA(Ile2) + L-lysine + ATP = lysidine(34) in tRNA(Ile2) + AMP + diphosphate + H(+)</text>
        <dbReference type="Rhea" id="RHEA:43744"/>
        <dbReference type="Rhea" id="RHEA-COMP:10625"/>
        <dbReference type="Rhea" id="RHEA-COMP:10670"/>
        <dbReference type="ChEBI" id="CHEBI:15378"/>
        <dbReference type="ChEBI" id="CHEBI:30616"/>
        <dbReference type="ChEBI" id="CHEBI:32551"/>
        <dbReference type="ChEBI" id="CHEBI:33019"/>
        <dbReference type="ChEBI" id="CHEBI:82748"/>
        <dbReference type="ChEBI" id="CHEBI:83665"/>
        <dbReference type="ChEBI" id="CHEBI:456215"/>
        <dbReference type="EC" id="6.3.4.19"/>
    </reaction>
</comment>
<dbReference type="KEGG" id="tpla:ElP_67280"/>
<dbReference type="SMART" id="SM00977">
    <property type="entry name" value="TilS_C"/>
    <property type="match status" value="1"/>
</dbReference>
<evidence type="ECO:0000256" key="8">
    <source>
        <dbReference type="HAMAP-Rule" id="MF_01161"/>
    </source>
</evidence>
<dbReference type="InterPro" id="IPR012094">
    <property type="entry name" value="tRNA_Ile_lys_synt"/>
</dbReference>
<accession>A0A518HD36</accession>
<dbReference type="EC" id="6.3.4.19" evidence="8"/>
<dbReference type="EMBL" id="CP036426">
    <property type="protein sequence ID" value="QDV38771.1"/>
    <property type="molecule type" value="Genomic_DNA"/>
</dbReference>
<evidence type="ECO:0000256" key="4">
    <source>
        <dbReference type="ARBA" id="ARBA00022694"/>
    </source>
</evidence>
<dbReference type="SUPFAM" id="SSF52402">
    <property type="entry name" value="Adenine nucleotide alpha hydrolases-like"/>
    <property type="match status" value="1"/>
</dbReference>
<dbReference type="HAMAP" id="MF_01161">
    <property type="entry name" value="tRNA_Ile_lys_synt"/>
    <property type="match status" value="1"/>
</dbReference>
<evidence type="ECO:0000259" key="9">
    <source>
        <dbReference type="SMART" id="SM00977"/>
    </source>
</evidence>
<keyword evidence="2 8" id="KW-0963">Cytoplasm</keyword>
<dbReference type="Pfam" id="PF01171">
    <property type="entry name" value="ATP_bind_3"/>
    <property type="match status" value="1"/>
</dbReference>
<comment type="similarity">
    <text evidence="8">Belongs to the tRNA(Ile)-lysidine synthase family.</text>
</comment>
<comment type="function">
    <text evidence="8">Ligates lysine onto the cytidine present at position 34 of the AUA codon-specific tRNA(Ile) that contains the anticodon CAU, in an ATP-dependent manner. Cytidine is converted to lysidine, thus changing the amino acid specificity of the tRNA from methionine to isoleucine.</text>
</comment>
<dbReference type="Proteomes" id="UP000317835">
    <property type="component" value="Chromosome"/>
</dbReference>
<dbReference type="PANTHER" id="PTHR43033">
    <property type="entry name" value="TRNA(ILE)-LYSIDINE SYNTHASE-RELATED"/>
    <property type="match status" value="1"/>
</dbReference>
<keyword evidence="5 8" id="KW-0547">Nucleotide-binding</keyword>
<dbReference type="InterPro" id="IPR011063">
    <property type="entry name" value="TilS/TtcA_N"/>
</dbReference>
<dbReference type="GO" id="GO:0005524">
    <property type="term" value="F:ATP binding"/>
    <property type="evidence" value="ECO:0007669"/>
    <property type="project" value="UniProtKB-UniRule"/>
</dbReference>
<evidence type="ECO:0000313" key="11">
    <source>
        <dbReference type="Proteomes" id="UP000317835"/>
    </source>
</evidence>
<reference evidence="10 11" key="1">
    <citation type="submission" date="2019-02" db="EMBL/GenBank/DDBJ databases">
        <title>Deep-cultivation of Planctomycetes and their phenomic and genomic characterization uncovers novel biology.</title>
        <authorList>
            <person name="Wiegand S."/>
            <person name="Jogler M."/>
            <person name="Boedeker C."/>
            <person name="Pinto D."/>
            <person name="Vollmers J."/>
            <person name="Rivas-Marin E."/>
            <person name="Kohn T."/>
            <person name="Peeters S.H."/>
            <person name="Heuer A."/>
            <person name="Rast P."/>
            <person name="Oberbeckmann S."/>
            <person name="Bunk B."/>
            <person name="Jeske O."/>
            <person name="Meyerdierks A."/>
            <person name="Storesund J.E."/>
            <person name="Kallscheuer N."/>
            <person name="Luecker S."/>
            <person name="Lage O.M."/>
            <person name="Pohl T."/>
            <person name="Merkel B.J."/>
            <person name="Hornburger P."/>
            <person name="Mueller R.-W."/>
            <person name="Bruemmer F."/>
            <person name="Labrenz M."/>
            <person name="Spormann A.M."/>
            <person name="Op den Camp H."/>
            <person name="Overmann J."/>
            <person name="Amann R."/>
            <person name="Jetten M.S.M."/>
            <person name="Mascher T."/>
            <person name="Medema M.H."/>
            <person name="Devos D.P."/>
            <person name="Kaster A.-K."/>
            <person name="Ovreas L."/>
            <person name="Rohde M."/>
            <person name="Galperin M.Y."/>
            <person name="Jogler C."/>
        </authorList>
    </citation>
    <scope>NUCLEOTIDE SEQUENCE [LARGE SCALE GENOMIC DNA]</scope>
    <source>
        <strain evidence="10 11">ElP</strain>
    </source>
</reference>
<comment type="domain">
    <text evidence="8">The N-terminal region contains the highly conserved SGGXDS motif, predicted to be a P-loop motif involved in ATP binding.</text>
</comment>
<evidence type="ECO:0000256" key="6">
    <source>
        <dbReference type="ARBA" id="ARBA00022840"/>
    </source>
</evidence>
<dbReference type="RefSeq" id="WP_145277536.1">
    <property type="nucleotide sequence ID" value="NZ_CP036426.1"/>
</dbReference>
<proteinExistence type="inferred from homology"/>
<dbReference type="InterPro" id="IPR012796">
    <property type="entry name" value="Lysidine-tRNA-synth_C"/>
</dbReference>
<keyword evidence="3 8" id="KW-0436">Ligase</keyword>
<dbReference type="SUPFAM" id="SSF56037">
    <property type="entry name" value="PheT/TilS domain"/>
    <property type="match status" value="1"/>
</dbReference>
<dbReference type="InterPro" id="IPR012795">
    <property type="entry name" value="tRNA_Ile_lys_synt_N"/>
</dbReference>
<dbReference type="GO" id="GO:0032267">
    <property type="term" value="F:tRNA(Ile)-lysidine synthase activity"/>
    <property type="evidence" value="ECO:0007669"/>
    <property type="project" value="UniProtKB-EC"/>
</dbReference>
<evidence type="ECO:0000256" key="7">
    <source>
        <dbReference type="ARBA" id="ARBA00048539"/>
    </source>
</evidence>
<evidence type="ECO:0000256" key="3">
    <source>
        <dbReference type="ARBA" id="ARBA00022598"/>
    </source>
</evidence>
<keyword evidence="11" id="KW-1185">Reference proteome</keyword>
<sequence length="475" mass="51096">MTPIPASIPVDRARRFLDRLRGRTGAGAGAGAIVAAVSGGGDSVAMLRALHEVAPGLGLDLSVAHLHHGARGEEADRDARSVAELAEVLGLPFDLGHWRAERPGHFEADARHARYAWLVEVATRRGAGLVAVGHTRDDQAETVLHRIIRGTGPRGLAGMPRCRRLAEGVLLVRPLLTTSRREGRSYLEAIGQPWREDETNADRSRTRARIRHEVLPVLEGLNPRVSEALVRLSRATRDAVSLADDRVAGLARSVLVDGGPGEIAFHRDRLAGLPASARVEVVRLAWRRAGWPERSMSEARWRRISSLVQDDRGRHTIGEGVDLHLSPTLARLVPSDASAPPVPPPPSALAIPGSATWGGLRFSAEVDPPADSPADERVDLDAVDPFDHGTGPHLLVGPGLPGDRFGPLGMGGKSMPMGDFLRGRRVPPADRGMVPVVRDRRGLIWVVGHRIADRVRRTGSTRRILALRGGPIPPG</sequence>
<organism evidence="10 11">
    <name type="scientific">Tautonia plasticadhaerens</name>
    <dbReference type="NCBI Taxonomy" id="2527974"/>
    <lineage>
        <taxon>Bacteria</taxon>
        <taxon>Pseudomonadati</taxon>
        <taxon>Planctomycetota</taxon>
        <taxon>Planctomycetia</taxon>
        <taxon>Isosphaerales</taxon>
        <taxon>Isosphaeraceae</taxon>
        <taxon>Tautonia</taxon>
    </lineage>
</organism>
<evidence type="ECO:0000256" key="5">
    <source>
        <dbReference type="ARBA" id="ARBA00022741"/>
    </source>
</evidence>
<dbReference type="InterPro" id="IPR014729">
    <property type="entry name" value="Rossmann-like_a/b/a_fold"/>
</dbReference>
<keyword evidence="4 8" id="KW-0819">tRNA processing</keyword>
<dbReference type="GO" id="GO:0005737">
    <property type="term" value="C:cytoplasm"/>
    <property type="evidence" value="ECO:0007669"/>
    <property type="project" value="UniProtKB-SubCell"/>
</dbReference>
<comment type="subcellular location">
    <subcellularLocation>
        <location evidence="1 8">Cytoplasm</location>
    </subcellularLocation>
</comment>
<gene>
    <name evidence="8 10" type="primary">tilS</name>
    <name evidence="10" type="ORF">ElP_67280</name>
</gene>
<evidence type="ECO:0000313" key="10">
    <source>
        <dbReference type="EMBL" id="QDV38771.1"/>
    </source>
</evidence>